<proteinExistence type="predicted"/>
<accession>A0A061GIV8</accession>
<feature type="transmembrane region" description="Helical" evidence="2">
    <location>
        <begin position="38"/>
        <end position="60"/>
    </location>
</feature>
<evidence type="ECO:0000256" key="1">
    <source>
        <dbReference type="SAM" id="MobiDB-lite"/>
    </source>
</evidence>
<protein>
    <submittedName>
        <fullName evidence="3">Uncharacterized protein</fullName>
    </submittedName>
</protein>
<dbReference type="EMBL" id="CM001887">
    <property type="protein sequence ID" value="EOY29077.1"/>
    <property type="molecule type" value="Genomic_DNA"/>
</dbReference>
<keyword evidence="2" id="KW-0812">Transmembrane</keyword>
<reference evidence="3 4" key="1">
    <citation type="journal article" date="2013" name="Genome Biol.">
        <title>The genome sequence of the most widely cultivated cacao type and its use to identify candidate genes regulating pod color.</title>
        <authorList>
            <person name="Motamayor J.C."/>
            <person name="Mockaitis K."/>
            <person name="Schmutz J."/>
            <person name="Haiminen N."/>
            <person name="Iii D.L."/>
            <person name="Cornejo O."/>
            <person name="Findley S.D."/>
            <person name="Zheng P."/>
            <person name="Utro F."/>
            <person name="Royaert S."/>
            <person name="Saski C."/>
            <person name="Jenkins J."/>
            <person name="Podicheti R."/>
            <person name="Zhao M."/>
            <person name="Scheffler B.E."/>
            <person name="Stack J.C."/>
            <person name="Feltus F.A."/>
            <person name="Mustiga G.M."/>
            <person name="Amores F."/>
            <person name="Phillips W."/>
            <person name="Marelli J.P."/>
            <person name="May G.D."/>
            <person name="Shapiro H."/>
            <person name="Ma J."/>
            <person name="Bustamante C.D."/>
            <person name="Schnell R.J."/>
            <person name="Main D."/>
            <person name="Gilbert D."/>
            <person name="Parida L."/>
            <person name="Kuhn D.N."/>
        </authorList>
    </citation>
    <scope>NUCLEOTIDE SEQUENCE [LARGE SCALE GENOMIC DNA]</scope>
    <source>
        <strain evidence="4">cv. Matina 1-6</strain>
    </source>
</reference>
<gene>
    <name evidence="3" type="ORF">TCM_036743</name>
</gene>
<evidence type="ECO:0000313" key="3">
    <source>
        <dbReference type="EMBL" id="EOY29077.1"/>
    </source>
</evidence>
<organism evidence="3 4">
    <name type="scientific">Theobroma cacao</name>
    <name type="common">Cacao</name>
    <name type="synonym">Cocoa</name>
    <dbReference type="NCBI Taxonomy" id="3641"/>
    <lineage>
        <taxon>Eukaryota</taxon>
        <taxon>Viridiplantae</taxon>
        <taxon>Streptophyta</taxon>
        <taxon>Embryophyta</taxon>
        <taxon>Tracheophyta</taxon>
        <taxon>Spermatophyta</taxon>
        <taxon>Magnoliopsida</taxon>
        <taxon>eudicotyledons</taxon>
        <taxon>Gunneridae</taxon>
        <taxon>Pentapetalae</taxon>
        <taxon>rosids</taxon>
        <taxon>malvids</taxon>
        <taxon>Malvales</taxon>
        <taxon>Malvaceae</taxon>
        <taxon>Byttnerioideae</taxon>
        <taxon>Theobroma</taxon>
    </lineage>
</organism>
<keyword evidence="4" id="KW-1185">Reference proteome</keyword>
<sequence>MWPNLATKELDRCFPKTGSSRGMSNPTVRSSREAPDPVVVAAVASIATVVATVAIAVVGVECQLERE</sequence>
<keyword evidence="2" id="KW-0472">Membrane</keyword>
<dbReference type="AlphaFoldDB" id="A0A061GIV8"/>
<dbReference type="Proteomes" id="UP000026915">
    <property type="component" value="Chromosome 9"/>
</dbReference>
<feature type="region of interest" description="Disordered" evidence="1">
    <location>
        <begin position="1"/>
        <end position="34"/>
    </location>
</feature>
<dbReference type="InParanoid" id="A0A061GIV8"/>
<evidence type="ECO:0000256" key="2">
    <source>
        <dbReference type="SAM" id="Phobius"/>
    </source>
</evidence>
<dbReference type="HOGENOM" id="CLU_2817567_0_0_1"/>
<name>A0A061GIV8_THECC</name>
<dbReference type="Gramene" id="EOY29077">
    <property type="protein sequence ID" value="EOY29077"/>
    <property type="gene ID" value="TCM_036743"/>
</dbReference>
<keyword evidence="2" id="KW-1133">Transmembrane helix</keyword>
<feature type="compositionally biased region" description="Polar residues" evidence="1">
    <location>
        <begin position="17"/>
        <end position="29"/>
    </location>
</feature>
<evidence type="ECO:0000313" key="4">
    <source>
        <dbReference type="Proteomes" id="UP000026915"/>
    </source>
</evidence>